<accession>A0A8S3H724</accession>
<sequence>MCCTLTLAVLLYVAYYLYKHFFPPPDINPKDKYVLISGCDTGFGHALA</sequence>
<dbReference type="Proteomes" id="UP000681720">
    <property type="component" value="Unassembled WGS sequence"/>
</dbReference>
<feature type="non-terminal residue" evidence="1">
    <location>
        <position position="48"/>
    </location>
</feature>
<proteinExistence type="predicted"/>
<name>A0A8S3H724_9BILA</name>
<dbReference type="AlphaFoldDB" id="A0A8S3H724"/>
<evidence type="ECO:0000313" key="1">
    <source>
        <dbReference type="EMBL" id="CAF5177200.1"/>
    </source>
</evidence>
<reference evidence="1" key="1">
    <citation type="submission" date="2021-02" db="EMBL/GenBank/DDBJ databases">
        <authorList>
            <person name="Nowell W R."/>
        </authorList>
    </citation>
    <scope>NUCLEOTIDE SEQUENCE</scope>
</reference>
<comment type="caution">
    <text evidence="1">The sequence shown here is derived from an EMBL/GenBank/DDBJ whole genome shotgun (WGS) entry which is preliminary data.</text>
</comment>
<organism evidence="1 2">
    <name type="scientific">Rotaria magnacalcarata</name>
    <dbReference type="NCBI Taxonomy" id="392030"/>
    <lineage>
        <taxon>Eukaryota</taxon>
        <taxon>Metazoa</taxon>
        <taxon>Spiralia</taxon>
        <taxon>Gnathifera</taxon>
        <taxon>Rotifera</taxon>
        <taxon>Eurotatoria</taxon>
        <taxon>Bdelloidea</taxon>
        <taxon>Philodinida</taxon>
        <taxon>Philodinidae</taxon>
        <taxon>Rotaria</taxon>
    </lineage>
</organism>
<evidence type="ECO:0000313" key="2">
    <source>
        <dbReference type="Proteomes" id="UP000681720"/>
    </source>
</evidence>
<dbReference type="EMBL" id="CAJOBJ010327300">
    <property type="protein sequence ID" value="CAF5177200.1"/>
    <property type="molecule type" value="Genomic_DNA"/>
</dbReference>
<gene>
    <name evidence="1" type="ORF">GIL414_LOCUS68095</name>
</gene>
<protein>
    <submittedName>
        <fullName evidence="1">Uncharacterized protein</fullName>
    </submittedName>
</protein>